<comment type="caution">
    <text evidence="1">The sequence shown here is derived from an EMBL/GenBank/DDBJ whole genome shotgun (WGS) entry which is preliminary data.</text>
</comment>
<dbReference type="EMBL" id="MU157866">
    <property type="protein sequence ID" value="KAF9526902.1"/>
    <property type="molecule type" value="Genomic_DNA"/>
</dbReference>
<dbReference type="Proteomes" id="UP000807306">
    <property type="component" value="Unassembled WGS sequence"/>
</dbReference>
<evidence type="ECO:0000313" key="1">
    <source>
        <dbReference type="EMBL" id="KAF9526902.1"/>
    </source>
</evidence>
<proteinExistence type="predicted"/>
<dbReference type="OrthoDB" id="2867594at2759"/>
<sequence length="211" mass="24271">MSIAVFFTCDIPEKTLNRFLDAGQAHLDDSSCDWRNSKTKDIIGFAITIVTSKDYSQYPTRTTRPFEPFDSPFTGESPEQIASWFRGVTDPHDVKRPFPGVFTFIILDEQTVKDNQSCLLVGLSTQFAYEPVQTMRCDFYIVHSESANYEYGSQHFAFDYAGYFMRSRLVVTKKNQRLAERWSFLPIVNGAFTDDGKNRYGEGGDEYIQEY</sequence>
<gene>
    <name evidence="1" type="ORF">CPB83DRAFT_895752</name>
</gene>
<accession>A0A9P6EDE3</accession>
<organism evidence="1 2">
    <name type="scientific">Crepidotus variabilis</name>
    <dbReference type="NCBI Taxonomy" id="179855"/>
    <lineage>
        <taxon>Eukaryota</taxon>
        <taxon>Fungi</taxon>
        <taxon>Dikarya</taxon>
        <taxon>Basidiomycota</taxon>
        <taxon>Agaricomycotina</taxon>
        <taxon>Agaricomycetes</taxon>
        <taxon>Agaricomycetidae</taxon>
        <taxon>Agaricales</taxon>
        <taxon>Agaricineae</taxon>
        <taxon>Crepidotaceae</taxon>
        <taxon>Crepidotus</taxon>
    </lineage>
</organism>
<evidence type="ECO:0000313" key="2">
    <source>
        <dbReference type="Proteomes" id="UP000807306"/>
    </source>
</evidence>
<name>A0A9P6EDE3_9AGAR</name>
<reference evidence="1" key="1">
    <citation type="submission" date="2020-11" db="EMBL/GenBank/DDBJ databases">
        <authorList>
            <consortium name="DOE Joint Genome Institute"/>
            <person name="Ahrendt S."/>
            <person name="Riley R."/>
            <person name="Andreopoulos W."/>
            <person name="Labutti K."/>
            <person name="Pangilinan J."/>
            <person name="Ruiz-Duenas F.J."/>
            <person name="Barrasa J.M."/>
            <person name="Sanchez-Garcia M."/>
            <person name="Camarero S."/>
            <person name="Miyauchi S."/>
            <person name="Serrano A."/>
            <person name="Linde D."/>
            <person name="Babiker R."/>
            <person name="Drula E."/>
            <person name="Ayuso-Fernandez I."/>
            <person name="Pacheco R."/>
            <person name="Padilla G."/>
            <person name="Ferreira P."/>
            <person name="Barriuso J."/>
            <person name="Kellner H."/>
            <person name="Castanera R."/>
            <person name="Alfaro M."/>
            <person name="Ramirez L."/>
            <person name="Pisabarro A.G."/>
            <person name="Kuo A."/>
            <person name="Tritt A."/>
            <person name="Lipzen A."/>
            <person name="He G."/>
            <person name="Yan M."/>
            <person name="Ng V."/>
            <person name="Cullen D."/>
            <person name="Martin F."/>
            <person name="Rosso M.-N."/>
            <person name="Henrissat B."/>
            <person name="Hibbett D."/>
            <person name="Martinez A.T."/>
            <person name="Grigoriev I.V."/>
        </authorList>
    </citation>
    <scope>NUCLEOTIDE SEQUENCE</scope>
    <source>
        <strain evidence="1">CBS 506.95</strain>
    </source>
</reference>
<protein>
    <submittedName>
        <fullName evidence="1">Uncharacterized protein</fullName>
    </submittedName>
</protein>
<keyword evidence="2" id="KW-1185">Reference proteome</keyword>
<dbReference type="AlphaFoldDB" id="A0A9P6EDE3"/>